<dbReference type="RefSeq" id="WP_121974981.1">
    <property type="nucleotide sequence ID" value="NZ_OOGT01000148.1"/>
</dbReference>
<reference evidence="4" key="1">
    <citation type="submission" date="2018-03" db="EMBL/GenBank/DDBJ databases">
        <authorList>
            <person name="Blom J."/>
        </authorList>
    </citation>
    <scope>NUCLEOTIDE SEQUENCE [LARGE SCALE GENOMIC DNA]</scope>
    <source>
        <strain evidence="4">KPC-SM-21</strain>
    </source>
</reference>
<feature type="signal peptide" evidence="1">
    <location>
        <begin position="1"/>
        <end position="21"/>
    </location>
</feature>
<dbReference type="EMBL" id="OOGT01000148">
    <property type="protein sequence ID" value="SPL71561.1"/>
    <property type="molecule type" value="Genomic_DNA"/>
</dbReference>
<keyword evidence="4" id="KW-1185">Reference proteome</keyword>
<accession>A0A2U3N1L4</accession>
<dbReference type="InParanoid" id="A0A2U3N1L4"/>
<keyword evidence="1" id="KW-0732">Signal</keyword>
<feature type="chain" id="PRO_5015688794" description="DUF2059 domain-containing protein" evidence="1">
    <location>
        <begin position="22"/>
        <end position="176"/>
    </location>
</feature>
<protein>
    <recommendedName>
        <fullName evidence="2">DUF2059 domain-containing protein</fullName>
    </recommendedName>
</protein>
<sequence length="176" mass="20252">MKISSFILTFSLALSSSFVSAATPSDQSIQQLFKVMNIEKITLETIQHIKPQIAEQADQMVKMVVKHDKLSDKEQKVSNQIADQMYKQTLTFISWKELQPIYTQVYKETYTQEEVEAQIDFYSTPTGQSILNKTPIVTQKTMVMMNGRIQQAMLDQSSNLKTLFKQLDELKRTDSK</sequence>
<evidence type="ECO:0000313" key="4">
    <source>
        <dbReference type="Proteomes" id="UP000245974"/>
    </source>
</evidence>
<dbReference type="Pfam" id="PF09832">
    <property type="entry name" value="DUF2059"/>
    <property type="match status" value="1"/>
</dbReference>
<dbReference type="Proteomes" id="UP000245974">
    <property type="component" value="Unassembled WGS sequence"/>
</dbReference>
<evidence type="ECO:0000256" key="1">
    <source>
        <dbReference type="SAM" id="SignalP"/>
    </source>
</evidence>
<dbReference type="OrthoDB" id="490569at2"/>
<proteinExistence type="predicted"/>
<evidence type="ECO:0000259" key="2">
    <source>
        <dbReference type="Pfam" id="PF09832"/>
    </source>
</evidence>
<gene>
    <name evidence="3" type="ORF">KPC_2739</name>
</gene>
<dbReference type="InterPro" id="IPR018637">
    <property type="entry name" value="DUF2059"/>
</dbReference>
<feature type="domain" description="DUF2059" evidence="2">
    <location>
        <begin position="97"/>
        <end position="153"/>
    </location>
</feature>
<evidence type="ECO:0000313" key="3">
    <source>
        <dbReference type="EMBL" id="SPL71561.1"/>
    </source>
</evidence>
<organism evidence="3 4">
    <name type="scientific">Acinetobacter stercoris</name>
    <dbReference type="NCBI Taxonomy" id="2126983"/>
    <lineage>
        <taxon>Bacteria</taxon>
        <taxon>Pseudomonadati</taxon>
        <taxon>Pseudomonadota</taxon>
        <taxon>Gammaproteobacteria</taxon>
        <taxon>Moraxellales</taxon>
        <taxon>Moraxellaceae</taxon>
        <taxon>Acinetobacter</taxon>
    </lineage>
</organism>
<dbReference type="AlphaFoldDB" id="A0A2U3N1L4"/>
<name>A0A2U3N1L4_9GAMM</name>